<reference evidence="3" key="1">
    <citation type="submission" date="2025-08" db="UniProtKB">
        <authorList>
            <consortium name="RefSeq"/>
        </authorList>
    </citation>
    <scope>IDENTIFICATION</scope>
</reference>
<dbReference type="Pfam" id="PF13855">
    <property type="entry name" value="LRR_8"/>
    <property type="match status" value="1"/>
</dbReference>
<evidence type="ECO:0000313" key="2">
    <source>
        <dbReference type="Proteomes" id="UP000079169"/>
    </source>
</evidence>
<organism evidence="2 3">
    <name type="scientific">Diaphorina citri</name>
    <name type="common">Asian citrus psyllid</name>
    <dbReference type="NCBI Taxonomy" id="121845"/>
    <lineage>
        <taxon>Eukaryota</taxon>
        <taxon>Metazoa</taxon>
        <taxon>Ecdysozoa</taxon>
        <taxon>Arthropoda</taxon>
        <taxon>Hexapoda</taxon>
        <taxon>Insecta</taxon>
        <taxon>Pterygota</taxon>
        <taxon>Neoptera</taxon>
        <taxon>Paraneoptera</taxon>
        <taxon>Hemiptera</taxon>
        <taxon>Sternorrhyncha</taxon>
        <taxon>Psylloidea</taxon>
        <taxon>Psyllidae</taxon>
        <taxon>Diaphorininae</taxon>
        <taxon>Diaphorina</taxon>
    </lineage>
</organism>
<dbReference type="Gene3D" id="3.80.10.10">
    <property type="entry name" value="Ribonuclease Inhibitor"/>
    <property type="match status" value="1"/>
</dbReference>
<dbReference type="SUPFAM" id="SSF52058">
    <property type="entry name" value="L domain-like"/>
    <property type="match status" value="1"/>
</dbReference>
<proteinExistence type="predicted"/>
<feature type="compositionally biased region" description="Basic and acidic residues" evidence="1">
    <location>
        <begin position="1"/>
        <end position="12"/>
    </location>
</feature>
<dbReference type="InterPro" id="IPR032675">
    <property type="entry name" value="LRR_dom_sf"/>
</dbReference>
<dbReference type="RefSeq" id="XP_008471065.2">
    <property type="nucleotide sequence ID" value="XM_008472843.3"/>
</dbReference>
<dbReference type="Proteomes" id="UP000079169">
    <property type="component" value="Unplaced"/>
</dbReference>
<dbReference type="PaxDb" id="121845-A0A1S3CZJ8"/>
<accession>A0A1S3CZJ8</accession>
<name>A0A1S3CZJ8_DIACI</name>
<evidence type="ECO:0000313" key="3">
    <source>
        <dbReference type="RefSeq" id="XP_008471065.2"/>
    </source>
</evidence>
<sequence>MSKLGPSKDKTLQKPADSPVGSGDKKEEKPIEDTILSEKIAAECLCLLGNTYLGDSYAYLKLDARERMLTNIDLIGCYQYIQFINLNNNLLNNPQLKVLAKIPCVIVLEINENLLETTAIPKLPFLQALIMKSNRIRQVVPFDHENLGYIDLQNNQISSMDDRCFQKLPNLLKMSIGNNLLTTTAGIKCESLFRHQWNSSCTDSSAPEEAAVEEDVAEEENAADFTDDIISVVSWTLDKNTE</sequence>
<dbReference type="InterPro" id="IPR001611">
    <property type="entry name" value="Leu-rich_rpt"/>
</dbReference>
<evidence type="ECO:0000256" key="1">
    <source>
        <dbReference type="SAM" id="MobiDB-lite"/>
    </source>
</evidence>
<feature type="region of interest" description="Disordered" evidence="1">
    <location>
        <begin position="1"/>
        <end position="30"/>
    </location>
</feature>
<dbReference type="AlphaFoldDB" id="A0A1S3CZJ8"/>
<dbReference type="PROSITE" id="PS51450">
    <property type="entry name" value="LRR"/>
    <property type="match status" value="1"/>
</dbReference>
<dbReference type="STRING" id="121845.A0A1S3CZJ8"/>
<dbReference type="KEGG" id="dci:103508300"/>
<feature type="compositionally biased region" description="Acidic residues" evidence="1">
    <location>
        <begin position="210"/>
        <end position="221"/>
    </location>
</feature>
<keyword evidence="2" id="KW-1185">Reference proteome</keyword>
<gene>
    <name evidence="3" type="primary">LOC103508300</name>
</gene>
<feature type="region of interest" description="Disordered" evidence="1">
    <location>
        <begin position="202"/>
        <end position="221"/>
    </location>
</feature>
<dbReference type="GeneID" id="103508300"/>
<protein>
    <submittedName>
        <fullName evidence="3">Uncharacterized protein LOC103508300</fullName>
    </submittedName>
</protein>